<dbReference type="GO" id="GO:0002250">
    <property type="term" value="P:adaptive immune response"/>
    <property type="evidence" value="ECO:0007669"/>
    <property type="project" value="InterPro"/>
</dbReference>
<evidence type="ECO:0000259" key="3">
    <source>
        <dbReference type="PROSITE" id="PS50835"/>
    </source>
</evidence>
<dbReference type="InterPro" id="IPR013783">
    <property type="entry name" value="Ig-like_fold"/>
</dbReference>
<keyword evidence="1" id="KW-0812">Transmembrane</keyword>
<organism evidence="4 5">
    <name type="scientific">Cyprinus carpio</name>
    <name type="common">Common carp</name>
    <dbReference type="NCBI Taxonomy" id="7962"/>
    <lineage>
        <taxon>Eukaryota</taxon>
        <taxon>Metazoa</taxon>
        <taxon>Chordata</taxon>
        <taxon>Craniata</taxon>
        <taxon>Vertebrata</taxon>
        <taxon>Euteleostomi</taxon>
        <taxon>Actinopterygii</taxon>
        <taxon>Neopterygii</taxon>
        <taxon>Teleostei</taxon>
        <taxon>Ostariophysi</taxon>
        <taxon>Cypriniformes</taxon>
        <taxon>Cyprinidae</taxon>
        <taxon>Cyprininae</taxon>
        <taxon>Cyprinus</taxon>
    </lineage>
</organism>
<dbReference type="InterPro" id="IPR007110">
    <property type="entry name" value="Ig-like_dom"/>
</dbReference>
<protein>
    <submittedName>
        <fullName evidence="4">Si:rp71-81e14.2</fullName>
    </submittedName>
</protein>
<dbReference type="InterPro" id="IPR013106">
    <property type="entry name" value="Ig_V-set"/>
</dbReference>
<keyword evidence="1" id="KW-0472">Membrane</keyword>
<proteinExistence type="predicted"/>
<evidence type="ECO:0000256" key="1">
    <source>
        <dbReference type="SAM" id="Phobius"/>
    </source>
</evidence>
<dbReference type="Gene3D" id="2.60.40.10">
    <property type="entry name" value="Immunoglobulins"/>
    <property type="match status" value="1"/>
</dbReference>
<dbReference type="InterPro" id="IPR039090">
    <property type="entry name" value="CD7"/>
</dbReference>
<accession>A0A8C1NAW0</accession>
<dbReference type="Pfam" id="PF07686">
    <property type="entry name" value="V-set"/>
    <property type="match status" value="1"/>
</dbReference>
<keyword evidence="2" id="KW-0732">Signal</keyword>
<dbReference type="PROSITE" id="PS50835">
    <property type="entry name" value="IG_LIKE"/>
    <property type="match status" value="1"/>
</dbReference>
<reference evidence="4" key="2">
    <citation type="submission" date="2025-09" db="UniProtKB">
        <authorList>
            <consortium name="Ensembl"/>
        </authorList>
    </citation>
    <scope>IDENTIFICATION</scope>
</reference>
<dbReference type="AlphaFoldDB" id="A0A8C1NAW0"/>
<keyword evidence="5" id="KW-1185">Reference proteome</keyword>
<feature type="domain" description="Ig-like" evidence="3">
    <location>
        <begin position="24"/>
        <end position="125"/>
    </location>
</feature>
<reference evidence="4" key="1">
    <citation type="submission" date="2025-08" db="UniProtKB">
        <authorList>
            <consortium name="Ensembl"/>
        </authorList>
    </citation>
    <scope>IDENTIFICATION</scope>
</reference>
<dbReference type="SUPFAM" id="SSF48726">
    <property type="entry name" value="Immunoglobulin"/>
    <property type="match status" value="1"/>
</dbReference>
<keyword evidence="1" id="KW-1133">Transmembrane helix</keyword>
<dbReference type="Ensembl" id="ENSCCRT00010097713.1">
    <property type="protein sequence ID" value="ENSCCRP00010088133.1"/>
    <property type="gene ID" value="ENSCCRG00010038475.1"/>
</dbReference>
<evidence type="ECO:0000313" key="4">
    <source>
        <dbReference type="Ensembl" id="ENSCCRP00010088133.1"/>
    </source>
</evidence>
<dbReference type="PANTHER" id="PTHR15343:SF0">
    <property type="entry name" value="T-CELL ANTIGEN CD7"/>
    <property type="match status" value="1"/>
</dbReference>
<dbReference type="Proteomes" id="UP000694427">
    <property type="component" value="Unplaced"/>
</dbReference>
<dbReference type="PANTHER" id="PTHR15343">
    <property type="entry name" value="CD7"/>
    <property type="match status" value="1"/>
</dbReference>
<evidence type="ECO:0000256" key="2">
    <source>
        <dbReference type="SAM" id="SignalP"/>
    </source>
</evidence>
<dbReference type="InterPro" id="IPR036179">
    <property type="entry name" value="Ig-like_dom_sf"/>
</dbReference>
<evidence type="ECO:0000313" key="5">
    <source>
        <dbReference type="Proteomes" id="UP000694427"/>
    </source>
</evidence>
<dbReference type="GO" id="GO:0016020">
    <property type="term" value="C:membrane"/>
    <property type="evidence" value="ECO:0007669"/>
    <property type="project" value="InterPro"/>
</dbReference>
<sequence>MVCVVRYSFLLINICLRSSSWANPMVQVTPLIGAAGNEIIIQCATDKTPQDGVYMYKLEGANKNKQELFYYYKDNTFTTKSTEYKAKVRVDGKIPNLNVTISNVNTTDIGLYWCEFNLEEKITVSRLTWLWIEKSEGKKEDNTEEKKKDTNEIEDDKKCPEDPHVKIVLIVCAVMSLLCITGFVFVVLKVQGCWGHKKYRPSNQPSDSVYEEMKRSNVDCPSSVRTFINPDYQSTKLLR</sequence>
<name>A0A8C1NAW0_CYPCA</name>
<feature type="chain" id="PRO_5034013839" evidence="2">
    <location>
        <begin position="23"/>
        <end position="239"/>
    </location>
</feature>
<feature type="signal peptide" evidence="2">
    <location>
        <begin position="1"/>
        <end position="22"/>
    </location>
</feature>
<dbReference type="GO" id="GO:0038023">
    <property type="term" value="F:signaling receptor activity"/>
    <property type="evidence" value="ECO:0007669"/>
    <property type="project" value="InterPro"/>
</dbReference>
<feature type="transmembrane region" description="Helical" evidence="1">
    <location>
        <begin position="167"/>
        <end position="188"/>
    </location>
</feature>